<evidence type="ECO:0000313" key="1">
    <source>
        <dbReference type="EMBL" id="EKX90569.1"/>
    </source>
</evidence>
<reference evidence="1 2" key="1">
    <citation type="submission" date="2012-05" db="EMBL/GenBank/DDBJ databases">
        <authorList>
            <person name="Weinstock G."/>
            <person name="Sodergren E."/>
            <person name="Lobos E.A."/>
            <person name="Fulton L."/>
            <person name="Fulton R."/>
            <person name="Courtney L."/>
            <person name="Fronick C."/>
            <person name="O'Laughlin M."/>
            <person name="Godfrey J."/>
            <person name="Wilson R.M."/>
            <person name="Miner T."/>
            <person name="Farmer C."/>
            <person name="Delehaunty K."/>
            <person name="Cordes M."/>
            <person name="Minx P."/>
            <person name="Tomlinson C."/>
            <person name="Chen J."/>
            <person name="Wollam A."/>
            <person name="Pepin K.H."/>
            <person name="Bhonagiri V."/>
            <person name="Zhang X."/>
            <person name="Suruliraj S."/>
            <person name="Warren W."/>
            <person name="Mitreva M."/>
            <person name="Mardis E.R."/>
            <person name="Wilson R.K."/>
        </authorList>
    </citation>
    <scope>NUCLEOTIDE SEQUENCE [LARGE SCALE GENOMIC DNA]</scope>
    <source>
        <strain evidence="1 2">F0235</strain>
    </source>
</reference>
<dbReference type="EMBL" id="AMEM01000017">
    <property type="protein sequence ID" value="EKX90569.1"/>
    <property type="molecule type" value="Genomic_DNA"/>
</dbReference>
<protein>
    <submittedName>
        <fullName evidence="1">Uncharacterized protein</fullName>
    </submittedName>
</protein>
<gene>
    <name evidence="1" type="ORF">HMPREF9997_01064</name>
</gene>
<dbReference type="HOGENOM" id="CLU_174792_1_1_11"/>
<evidence type="ECO:0000313" key="2">
    <source>
        <dbReference type="Proteomes" id="UP000010445"/>
    </source>
</evidence>
<dbReference type="AlphaFoldDB" id="L1MHZ4"/>
<dbReference type="PATRIC" id="fig|1035195.3.peg.949"/>
<keyword evidence="2" id="KW-1185">Reference proteome</keyword>
<dbReference type="STRING" id="1035195.HMPREF9997_01064"/>
<organism evidence="1 2">
    <name type="scientific">Corynebacterium durum F0235</name>
    <dbReference type="NCBI Taxonomy" id="1035195"/>
    <lineage>
        <taxon>Bacteria</taxon>
        <taxon>Bacillati</taxon>
        <taxon>Actinomycetota</taxon>
        <taxon>Actinomycetes</taxon>
        <taxon>Mycobacteriales</taxon>
        <taxon>Corynebacteriaceae</taxon>
        <taxon>Corynebacterium</taxon>
    </lineage>
</organism>
<dbReference type="OrthoDB" id="6447869at2"/>
<sequence length="72" mass="8164">MIYRDTVTRKELIDGIELLRSATMEESEESALLERLERGVSDPALSDYIVWSDMTATEIVRIVEAHQPIALS</sequence>
<proteinExistence type="predicted"/>
<accession>L1MHZ4</accession>
<dbReference type="Proteomes" id="UP000010445">
    <property type="component" value="Unassembled WGS sequence"/>
</dbReference>
<comment type="caution">
    <text evidence="1">The sequence shown here is derived from an EMBL/GenBank/DDBJ whole genome shotgun (WGS) entry which is preliminary data.</text>
</comment>
<dbReference type="RefSeq" id="WP_006063302.1">
    <property type="nucleotide sequence ID" value="NZ_KB290831.1"/>
</dbReference>
<name>L1MHZ4_9CORY</name>